<dbReference type="KEGG" id="cheb:HH215_25930"/>
<accession>A0A7Z2VNK0</accession>
<evidence type="ECO:0000313" key="2">
    <source>
        <dbReference type="Proteomes" id="UP000502248"/>
    </source>
</evidence>
<dbReference type="RefSeq" id="WP_169282515.1">
    <property type="nucleotide sequence ID" value="NZ_CP051680.1"/>
</dbReference>
<organism evidence="1 2">
    <name type="scientific">Cohnella herbarum</name>
    <dbReference type="NCBI Taxonomy" id="2728023"/>
    <lineage>
        <taxon>Bacteria</taxon>
        <taxon>Bacillati</taxon>
        <taxon>Bacillota</taxon>
        <taxon>Bacilli</taxon>
        <taxon>Bacillales</taxon>
        <taxon>Paenibacillaceae</taxon>
        <taxon>Cohnella</taxon>
    </lineage>
</organism>
<evidence type="ECO:0000313" key="1">
    <source>
        <dbReference type="EMBL" id="QJD86266.1"/>
    </source>
</evidence>
<name>A0A7Z2VNK0_9BACL</name>
<dbReference type="InterPro" id="IPR036291">
    <property type="entry name" value="NAD(P)-bd_dom_sf"/>
</dbReference>
<proteinExistence type="predicted"/>
<reference evidence="1 2" key="1">
    <citation type="submission" date="2020-04" db="EMBL/GenBank/DDBJ databases">
        <title>Genome sequencing of novel species.</title>
        <authorList>
            <person name="Heo J."/>
            <person name="Kim S.-J."/>
            <person name="Kim J.-S."/>
            <person name="Hong S.-B."/>
            <person name="Kwon S.-W."/>
        </authorList>
    </citation>
    <scope>NUCLEOTIDE SEQUENCE [LARGE SCALE GENOMIC DNA]</scope>
    <source>
        <strain evidence="1 2">MFER-1</strain>
    </source>
</reference>
<dbReference type="Proteomes" id="UP000502248">
    <property type="component" value="Chromosome"/>
</dbReference>
<gene>
    <name evidence="1" type="ORF">HH215_25930</name>
</gene>
<evidence type="ECO:0008006" key="3">
    <source>
        <dbReference type="Google" id="ProtNLM"/>
    </source>
</evidence>
<sequence>MTQRLLIAGGYGIVGSTIAQHVRKINKDVEIVLAGRNPDRGTAQAIELSNATSAYLDLENNFGLDNLGDINARCLEIRRILQPDQFD</sequence>
<dbReference type="Gene3D" id="3.40.50.720">
    <property type="entry name" value="NAD(P)-binding Rossmann-like Domain"/>
    <property type="match status" value="1"/>
</dbReference>
<keyword evidence="2" id="KW-1185">Reference proteome</keyword>
<dbReference type="SUPFAM" id="SSF51735">
    <property type="entry name" value="NAD(P)-binding Rossmann-fold domains"/>
    <property type="match status" value="1"/>
</dbReference>
<dbReference type="EMBL" id="CP051680">
    <property type="protein sequence ID" value="QJD86266.1"/>
    <property type="molecule type" value="Genomic_DNA"/>
</dbReference>
<protein>
    <recommendedName>
        <fullName evidence="3">Saccharopine dehydrogenase NADP binding domain-containing protein</fullName>
    </recommendedName>
</protein>
<dbReference type="AlphaFoldDB" id="A0A7Z2VNK0"/>